<protein>
    <submittedName>
        <fullName evidence="4">SDR family oxidoreductase</fullName>
    </submittedName>
</protein>
<evidence type="ECO:0000313" key="4">
    <source>
        <dbReference type="EMBL" id="KAB1142365.1"/>
    </source>
</evidence>
<dbReference type="InterPro" id="IPR057326">
    <property type="entry name" value="KR_dom"/>
</dbReference>
<dbReference type="SMART" id="SM00822">
    <property type="entry name" value="PKS_KR"/>
    <property type="match status" value="1"/>
</dbReference>
<dbReference type="InterPro" id="IPR036291">
    <property type="entry name" value="NAD(P)-bd_dom_sf"/>
</dbReference>
<dbReference type="GO" id="GO:0030497">
    <property type="term" value="P:fatty acid elongation"/>
    <property type="evidence" value="ECO:0007669"/>
    <property type="project" value="TreeGrafter"/>
</dbReference>
<dbReference type="Proteomes" id="UP000442707">
    <property type="component" value="Unassembled WGS sequence"/>
</dbReference>
<dbReference type="GO" id="GO:0016616">
    <property type="term" value="F:oxidoreductase activity, acting on the CH-OH group of donors, NAD or NADP as acceptor"/>
    <property type="evidence" value="ECO:0007669"/>
    <property type="project" value="UniProtKB-ARBA"/>
</dbReference>
<dbReference type="SUPFAM" id="SSF51735">
    <property type="entry name" value="NAD(P)-binding Rossmann-fold domains"/>
    <property type="match status" value="1"/>
</dbReference>
<dbReference type="EMBL" id="VZRB01000025">
    <property type="protein sequence ID" value="KAB1142365.1"/>
    <property type="molecule type" value="Genomic_DNA"/>
</dbReference>
<comment type="caution">
    <text evidence="4">The sequence shown here is derived from an EMBL/GenBank/DDBJ whole genome shotgun (WGS) entry which is preliminary data.</text>
</comment>
<evidence type="ECO:0000313" key="5">
    <source>
        <dbReference type="Proteomes" id="UP000442707"/>
    </source>
</evidence>
<evidence type="ECO:0000256" key="1">
    <source>
        <dbReference type="ARBA" id="ARBA00006484"/>
    </source>
</evidence>
<keyword evidence="2" id="KW-0560">Oxidoreductase</keyword>
<feature type="domain" description="Ketoreductase" evidence="3">
    <location>
        <begin position="8"/>
        <end position="191"/>
    </location>
</feature>
<proteinExistence type="inferred from homology"/>
<evidence type="ECO:0000259" key="3">
    <source>
        <dbReference type="SMART" id="SM00822"/>
    </source>
</evidence>
<keyword evidence="5" id="KW-1185">Reference proteome</keyword>
<dbReference type="InterPro" id="IPR020904">
    <property type="entry name" value="Sc_DH/Rdtase_CS"/>
</dbReference>
<dbReference type="AlphaFoldDB" id="A0A6H9USK9"/>
<dbReference type="PANTHER" id="PTHR42760:SF40">
    <property type="entry name" value="3-OXOACYL-[ACYL-CARRIER-PROTEIN] REDUCTASE, CHLOROPLASTIC"/>
    <property type="match status" value="1"/>
</dbReference>
<organism evidence="4 5">
    <name type="scientific">Streptomyces luteolifulvus</name>
    <dbReference type="NCBI Taxonomy" id="2615112"/>
    <lineage>
        <taxon>Bacteria</taxon>
        <taxon>Bacillati</taxon>
        <taxon>Actinomycetota</taxon>
        <taxon>Actinomycetes</taxon>
        <taxon>Kitasatosporales</taxon>
        <taxon>Streptomycetaceae</taxon>
        <taxon>Streptomyces</taxon>
    </lineage>
</organism>
<evidence type="ECO:0000256" key="2">
    <source>
        <dbReference type="ARBA" id="ARBA00023002"/>
    </source>
</evidence>
<dbReference type="RefSeq" id="WP_150953464.1">
    <property type="nucleotide sequence ID" value="NZ_VZRB01000025.1"/>
</dbReference>
<sequence>MNPTLTGKHALVTGGSRGIGRAIVLALARAGADVLACHQNPSAQADQLAAELKRTDGDHHLLQADVTDPVDVDRLVEEARTRYGSLDVVVHNAGVISHVPLPELTAAEWHRVLDTSLTAAFTVLQKTLPLYGQRASVVLIGSRAAARGIPLRAHYTAAKAGLEGFARSAAKELGGRGVRVNVIAPGVIDSDDIKAIPADRRAELVARYSEKTAIGRLGETEEVAGAAVFLASDLSSYMTGQTLNVDGGI</sequence>
<dbReference type="PROSITE" id="PS00061">
    <property type="entry name" value="ADH_SHORT"/>
    <property type="match status" value="1"/>
</dbReference>
<dbReference type="InterPro" id="IPR002347">
    <property type="entry name" value="SDR_fam"/>
</dbReference>
<dbReference type="PRINTS" id="PR00080">
    <property type="entry name" value="SDRFAMILY"/>
</dbReference>
<name>A0A6H9USK9_9ACTN</name>
<dbReference type="PRINTS" id="PR00081">
    <property type="entry name" value="GDHRDH"/>
</dbReference>
<dbReference type="PANTHER" id="PTHR42760">
    <property type="entry name" value="SHORT-CHAIN DEHYDROGENASES/REDUCTASES FAMILY MEMBER"/>
    <property type="match status" value="1"/>
</dbReference>
<accession>A0A6H9USK9</accession>
<dbReference type="FunFam" id="3.40.50.720:FF:000084">
    <property type="entry name" value="Short-chain dehydrogenase reductase"/>
    <property type="match status" value="1"/>
</dbReference>
<gene>
    <name evidence="4" type="ORF">F7R91_29410</name>
</gene>
<reference evidence="4 5" key="1">
    <citation type="submission" date="2019-09" db="EMBL/GenBank/DDBJ databases">
        <title>Screening of Novel Bioactive Compounds from Soil-Associated.</title>
        <authorList>
            <person name="Zhao S."/>
        </authorList>
    </citation>
    <scope>NUCLEOTIDE SEQUENCE [LARGE SCALE GENOMIC DNA]</scope>
    <source>
        <strain evidence="4 5">HIT-DPA4</strain>
    </source>
</reference>
<dbReference type="Gene3D" id="3.40.50.720">
    <property type="entry name" value="NAD(P)-binding Rossmann-like Domain"/>
    <property type="match status" value="1"/>
</dbReference>
<comment type="similarity">
    <text evidence="1">Belongs to the short-chain dehydrogenases/reductases (SDR) family.</text>
</comment>
<dbReference type="Pfam" id="PF13561">
    <property type="entry name" value="adh_short_C2"/>
    <property type="match status" value="1"/>
</dbReference>